<evidence type="ECO:0000256" key="8">
    <source>
        <dbReference type="ARBA" id="ARBA00023146"/>
    </source>
</evidence>
<dbReference type="SUPFAM" id="SSF52374">
    <property type="entry name" value="Nucleotidylyl transferase"/>
    <property type="match status" value="1"/>
</dbReference>
<dbReference type="FunFam" id="3.40.50.620:FF:000003">
    <property type="entry name" value="Leucine--tRNA ligase"/>
    <property type="match status" value="1"/>
</dbReference>
<evidence type="ECO:0000256" key="12">
    <source>
        <dbReference type="SAM" id="MobiDB-lite"/>
    </source>
</evidence>
<dbReference type="InterPro" id="IPR002300">
    <property type="entry name" value="aa-tRNA-synth_Ia"/>
</dbReference>
<evidence type="ECO:0000256" key="11">
    <source>
        <dbReference type="RuleBase" id="RU363035"/>
    </source>
</evidence>
<sequence length="892" mass="100943">MTTTGEERERGFDHGEVEPRWQAAWDDADVFRIDDDAEDPEYVLAMFPYTSGSLHMGHVRNYTITDAFARFERMRGEDVLHPMGWDSFGLPAENAAEERDTNPRDWTMQCIDSMKEQLTEMGFGYDWEREITTCEPEYYRWNQWLFKRFREEGLVERQAAELNWCPSCETVLADEQVEGEGDEELCWRCETPIEHREMDQWFFTITDYADELLSALDDLEGWPNNVREMQRNWIGKQEGASVAFEIPGYGDVDIFTTRLDTIYGATYFSLAPGHPVAREIAEDNEEVAEYVEMAEAADEDDLDVTSGVFTGEYAKNPATGEEIPVYVADYVLTDVGTGALYAVPAHDDRDHEFAEAHGVPIKQVVEPGPEAEVDADEIDVQAEAYTEDGVLVDSGEFDGLHSEEARDAFVEEFDGEHRTEYNLRDWGISRQRYWGTPIPMIRCEDCGHVPVPDEDLPVELPEFVHTTGNPLDAAEEWKQVDCPDCGGDAVRETDTMDTFVDSSWYFLRYTSPDLDEVPFDGDRASDWMPVDQYVGGIEHAVMHLLYARFFTKVVNDLDMLSDAREPFTNLTNQGMVLGEDGHKMSKSRGNGVSPQRIIEEYGADTARLFIMEAAQPEKELAWSAEEVQSAHSFLQNVYRLAEEFADGDIEMGPDGADIADYVSREIDATAARATEEYEQFRFNHALQALRELVSLLRRYEDATTPDAEVLERGVRVAAKLLAPVAPHVGEEMWERLDREGLLAEADWPSADAPEGYDVERRLVENTREDVRDIVDTVGIEDPTTITLAVAPEWKHRVVEIARDADNVVPAVMQNEDLQRHGEAAADFAKDLAGRAQYDETLSPEGELAALKRATWLIEREFDAEVVVRSAEDADDSLAKKAEPGRPAIDIEE</sequence>
<gene>
    <name evidence="16" type="primary">leuS</name>
    <name evidence="16" type="ORF">KTS45_16445</name>
</gene>
<dbReference type="GO" id="GO:0005524">
    <property type="term" value="F:ATP binding"/>
    <property type="evidence" value="ECO:0007669"/>
    <property type="project" value="UniProtKB-KW"/>
</dbReference>
<evidence type="ECO:0000256" key="2">
    <source>
        <dbReference type="ARBA" id="ARBA00013164"/>
    </source>
</evidence>
<evidence type="ECO:0000256" key="5">
    <source>
        <dbReference type="ARBA" id="ARBA00022741"/>
    </source>
</evidence>
<dbReference type="SUPFAM" id="SSF50677">
    <property type="entry name" value="ValRS/IleRS/LeuRS editing domain"/>
    <property type="match status" value="1"/>
</dbReference>
<feature type="domain" description="Aminoacyl-tRNA synthetase class Ia" evidence="13">
    <location>
        <begin position="422"/>
        <end position="622"/>
    </location>
</feature>
<dbReference type="CDD" id="cd00812">
    <property type="entry name" value="LeuRS_core"/>
    <property type="match status" value="1"/>
</dbReference>
<dbReference type="GO" id="GO:0005737">
    <property type="term" value="C:cytoplasm"/>
    <property type="evidence" value="ECO:0007669"/>
    <property type="project" value="UniProtKB-UniRule"/>
</dbReference>
<dbReference type="PRINTS" id="PR00985">
    <property type="entry name" value="TRNASYNTHLEU"/>
</dbReference>
<dbReference type="NCBIfam" id="TIGR00396">
    <property type="entry name" value="leuS_bact"/>
    <property type="match status" value="1"/>
</dbReference>
<evidence type="ECO:0000256" key="6">
    <source>
        <dbReference type="ARBA" id="ARBA00022840"/>
    </source>
</evidence>
<evidence type="ECO:0000256" key="4">
    <source>
        <dbReference type="ARBA" id="ARBA00022598"/>
    </source>
</evidence>
<accession>A0A8J8C9T5</accession>
<evidence type="ECO:0000256" key="3">
    <source>
        <dbReference type="ARBA" id="ARBA00022490"/>
    </source>
</evidence>
<keyword evidence="5 11" id="KW-0547">Nucleotide-binding</keyword>
<dbReference type="Pfam" id="PF08264">
    <property type="entry name" value="Anticodon_1"/>
    <property type="match status" value="1"/>
</dbReference>
<dbReference type="InterPro" id="IPR009008">
    <property type="entry name" value="Val/Leu/Ile-tRNA-synth_edit"/>
</dbReference>
<comment type="catalytic activity">
    <reaction evidence="9">
        <text>tRNA(Leu) + L-leucine + ATP = L-leucyl-tRNA(Leu) + AMP + diphosphate</text>
        <dbReference type="Rhea" id="RHEA:11688"/>
        <dbReference type="Rhea" id="RHEA-COMP:9613"/>
        <dbReference type="Rhea" id="RHEA-COMP:9622"/>
        <dbReference type="ChEBI" id="CHEBI:30616"/>
        <dbReference type="ChEBI" id="CHEBI:33019"/>
        <dbReference type="ChEBI" id="CHEBI:57427"/>
        <dbReference type="ChEBI" id="CHEBI:78442"/>
        <dbReference type="ChEBI" id="CHEBI:78494"/>
        <dbReference type="ChEBI" id="CHEBI:456215"/>
        <dbReference type="EC" id="6.1.1.4"/>
    </reaction>
</comment>
<dbReference type="GO" id="GO:0004823">
    <property type="term" value="F:leucine-tRNA ligase activity"/>
    <property type="evidence" value="ECO:0007669"/>
    <property type="project" value="UniProtKB-UniRule"/>
</dbReference>
<dbReference type="EMBL" id="JAHQXF010000002">
    <property type="protein sequence ID" value="MBV0925795.1"/>
    <property type="molecule type" value="Genomic_DNA"/>
</dbReference>
<protein>
    <recommendedName>
        <fullName evidence="2 10">Leucine--tRNA ligase</fullName>
        <ecNumber evidence="2 10">6.1.1.4</ecNumber>
    </recommendedName>
</protein>
<dbReference type="Gene3D" id="1.10.10.720">
    <property type="entry name" value="leucyl-tRNA synthetase"/>
    <property type="match status" value="1"/>
</dbReference>
<dbReference type="GO" id="GO:0006429">
    <property type="term" value="P:leucyl-tRNA aminoacylation"/>
    <property type="evidence" value="ECO:0007669"/>
    <property type="project" value="UniProtKB-UniRule"/>
</dbReference>
<dbReference type="GO" id="GO:0002161">
    <property type="term" value="F:aminoacyl-tRNA deacylase activity"/>
    <property type="evidence" value="ECO:0007669"/>
    <property type="project" value="InterPro"/>
</dbReference>
<keyword evidence="7 11" id="KW-0648">Protein biosynthesis</keyword>
<keyword evidence="3" id="KW-0963">Cytoplasm</keyword>
<dbReference type="Proteomes" id="UP000766550">
    <property type="component" value="Unassembled WGS sequence"/>
</dbReference>
<dbReference type="InterPro" id="IPR002302">
    <property type="entry name" value="Leu-tRNA-ligase"/>
</dbReference>
<feature type="domain" description="Methionyl/Valyl/Leucyl/Isoleucyl-tRNA synthetase anticodon-binding" evidence="14">
    <location>
        <begin position="662"/>
        <end position="776"/>
    </location>
</feature>
<dbReference type="PROSITE" id="PS00178">
    <property type="entry name" value="AA_TRNA_LIGASE_I"/>
    <property type="match status" value="1"/>
</dbReference>
<dbReference type="InterPro" id="IPR013155">
    <property type="entry name" value="M/V/L/I-tRNA-synth_anticd-bd"/>
</dbReference>
<keyword evidence="8 11" id="KW-0030">Aminoacyl-tRNA synthetase</keyword>
<dbReference type="Gene3D" id="1.10.730.10">
    <property type="entry name" value="Isoleucyl-tRNA Synthetase, Domain 1"/>
    <property type="match status" value="2"/>
</dbReference>
<dbReference type="InterPro" id="IPR014729">
    <property type="entry name" value="Rossmann-like_a/b/a_fold"/>
</dbReference>
<evidence type="ECO:0000256" key="9">
    <source>
        <dbReference type="ARBA" id="ARBA00047469"/>
    </source>
</evidence>
<feature type="region of interest" description="Disordered" evidence="12">
    <location>
        <begin position="872"/>
        <end position="892"/>
    </location>
</feature>
<dbReference type="Gene3D" id="3.30.2320.20">
    <property type="entry name" value="Class I aminoacyl-tRNA synthetases (RS)"/>
    <property type="match status" value="1"/>
</dbReference>
<evidence type="ECO:0000259" key="14">
    <source>
        <dbReference type="Pfam" id="PF08264"/>
    </source>
</evidence>
<organism evidence="16 17">
    <name type="scientific">Haloarcula limicola</name>
    <dbReference type="NCBI Taxonomy" id="1429915"/>
    <lineage>
        <taxon>Archaea</taxon>
        <taxon>Methanobacteriati</taxon>
        <taxon>Methanobacteriota</taxon>
        <taxon>Stenosarchaea group</taxon>
        <taxon>Halobacteria</taxon>
        <taxon>Halobacteriales</taxon>
        <taxon>Haloarculaceae</taxon>
        <taxon>Haloarcula</taxon>
    </lineage>
</organism>
<reference evidence="16 17" key="1">
    <citation type="submission" date="2021-06" db="EMBL/GenBank/DDBJ databases">
        <title>New haloarchaea isolates fom saline soil.</title>
        <authorList>
            <person name="Duran-Viseras A."/>
            <person name="Sanchez-Porro C.S."/>
            <person name="Ventosa A."/>
        </authorList>
    </citation>
    <scope>NUCLEOTIDE SEQUENCE [LARGE SCALE GENOMIC DNA]</scope>
    <source>
        <strain evidence="16 17">JCM 183640</strain>
    </source>
</reference>
<dbReference type="InterPro" id="IPR025709">
    <property type="entry name" value="Leu_tRNA-synth_edit"/>
</dbReference>
<comment type="caution">
    <text evidence="16">The sequence shown here is derived from an EMBL/GenBank/DDBJ whole genome shotgun (WGS) entry which is preliminary data.</text>
</comment>
<dbReference type="SUPFAM" id="SSF47323">
    <property type="entry name" value="Anticodon-binding domain of a subclass of class I aminoacyl-tRNA synthetases"/>
    <property type="match status" value="1"/>
</dbReference>
<comment type="similarity">
    <text evidence="1 11">Belongs to the class-I aminoacyl-tRNA synthetase family.</text>
</comment>
<dbReference type="EC" id="6.1.1.4" evidence="2 10"/>
<keyword evidence="4 11" id="KW-0436">Ligase</keyword>
<dbReference type="RefSeq" id="WP_162318600.1">
    <property type="nucleotide sequence ID" value="NZ_JAHQXF010000002.1"/>
</dbReference>
<keyword evidence="6 11" id="KW-0067">ATP-binding</keyword>
<dbReference type="OrthoDB" id="23906at2157"/>
<dbReference type="InterPro" id="IPR009080">
    <property type="entry name" value="tRNAsynth_Ia_anticodon-bd"/>
</dbReference>
<dbReference type="Gene3D" id="3.40.50.620">
    <property type="entry name" value="HUPs"/>
    <property type="match status" value="2"/>
</dbReference>
<dbReference type="InterPro" id="IPR001412">
    <property type="entry name" value="aa-tRNA-synth_I_CS"/>
</dbReference>
<keyword evidence="17" id="KW-1185">Reference proteome</keyword>
<evidence type="ECO:0000256" key="7">
    <source>
        <dbReference type="ARBA" id="ARBA00022917"/>
    </source>
</evidence>
<evidence type="ECO:0000259" key="15">
    <source>
        <dbReference type="Pfam" id="PF13603"/>
    </source>
</evidence>
<evidence type="ECO:0000256" key="10">
    <source>
        <dbReference type="NCBIfam" id="TIGR00396"/>
    </source>
</evidence>
<evidence type="ECO:0000256" key="1">
    <source>
        <dbReference type="ARBA" id="ARBA00005594"/>
    </source>
</evidence>
<evidence type="ECO:0000313" key="17">
    <source>
        <dbReference type="Proteomes" id="UP000766550"/>
    </source>
</evidence>
<dbReference type="FunFam" id="1.10.730.10:FF:000002">
    <property type="entry name" value="Leucine--tRNA ligase"/>
    <property type="match status" value="1"/>
</dbReference>
<feature type="domain" description="Leucyl-tRNA synthetase editing" evidence="15">
    <location>
        <begin position="231"/>
        <end position="412"/>
    </location>
</feature>
<dbReference type="Pfam" id="PF00133">
    <property type="entry name" value="tRNA-synt_1"/>
    <property type="match status" value="1"/>
</dbReference>
<dbReference type="PANTHER" id="PTHR43740:SF2">
    <property type="entry name" value="LEUCINE--TRNA LIGASE, MITOCHONDRIAL"/>
    <property type="match status" value="1"/>
</dbReference>
<evidence type="ECO:0000313" key="16">
    <source>
        <dbReference type="EMBL" id="MBV0925795.1"/>
    </source>
</evidence>
<dbReference type="CDD" id="cd07958">
    <property type="entry name" value="Anticodon_Ia_Leu_BEm"/>
    <property type="match status" value="1"/>
</dbReference>
<proteinExistence type="inferred from homology"/>
<evidence type="ECO:0000259" key="13">
    <source>
        <dbReference type="Pfam" id="PF00133"/>
    </source>
</evidence>
<dbReference type="PANTHER" id="PTHR43740">
    <property type="entry name" value="LEUCYL-TRNA SYNTHETASE"/>
    <property type="match status" value="1"/>
</dbReference>
<dbReference type="Pfam" id="PF13603">
    <property type="entry name" value="tRNA-synt_1_2"/>
    <property type="match status" value="1"/>
</dbReference>
<dbReference type="AlphaFoldDB" id="A0A8J8C9T5"/>
<dbReference type="HAMAP" id="MF_00049_B">
    <property type="entry name" value="Leu_tRNA_synth_B"/>
    <property type="match status" value="1"/>
</dbReference>
<name>A0A8J8C9T5_9EURY</name>
<dbReference type="FunFam" id="3.40.50.620:FF:000056">
    <property type="entry name" value="Leucine--tRNA ligase"/>
    <property type="match status" value="1"/>
</dbReference>